<gene>
    <name evidence="3" type="ORF">GOMPHAMPRED_002304</name>
</gene>
<feature type="compositionally biased region" description="Basic and acidic residues" evidence="1">
    <location>
        <begin position="420"/>
        <end position="438"/>
    </location>
</feature>
<feature type="region of interest" description="Disordered" evidence="1">
    <location>
        <begin position="1"/>
        <end position="70"/>
    </location>
</feature>
<proteinExistence type="predicted"/>
<feature type="compositionally biased region" description="Basic and acidic residues" evidence="1">
    <location>
        <begin position="50"/>
        <end position="60"/>
    </location>
</feature>
<reference evidence="3" key="1">
    <citation type="submission" date="2021-03" db="EMBL/GenBank/DDBJ databases">
        <authorList>
            <person name="Tagirdzhanova G."/>
        </authorList>
    </citation>
    <scope>NUCLEOTIDE SEQUENCE</scope>
</reference>
<feature type="compositionally biased region" description="Basic and acidic residues" evidence="1">
    <location>
        <begin position="150"/>
        <end position="165"/>
    </location>
</feature>
<dbReference type="EMBL" id="CAJPDQ010000017">
    <property type="protein sequence ID" value="CAF9921495.1"/>
    <property type="molecule type" value="Genomic_DNA"/>
</dbReference>
<dbReference type="OrthoDB" id="5418088at2759"/>
<keyword evidence="4" id="KW-1185">Reference proteome</keyword>
<dbReference type="AlphaFoldDB" id="A0A8H3FD92"/>
<feature type="compositionally biased region" description="Basic and acidic residues" evidence="1">
    <location>
        <begin position="446"/>
        <end position="455"/>
    </location>
</feature>
<name>A0A8H3FD92_9LECA</name>
<feature type="region of interest" description="Disordered" evidence="1">
    <location>
        <begin position="133"/>
        <end position="401"/>
    </location>
</feature>
<feature type="compositionally biased region" description="Basic residues" evidence="1">
    <location>
        <begin position="529"/>
        <end position="538"/>
    </location>
</feature>
<organism evidence="3 4">
    <name type="scientific">Gomphillus americanus</name>
    <dbReference type="NCBI Taxonomy" id="1940652"/>
    <lineage>
        <taxon>Eukaryota</taxon>
        <taxon>Fungi</taxon>
        <taxon>Dikarya</taxon>
        <taxon>Ascomycota</taxon>
        <taxon>Pezizomycotina</taxon>
        <taxon>Lecanoromycetes</taxon>
        <taxon>OSLEUM clade</taxon>
        <taxon>Ostropomycetidae</taxon>
        <taxon>Ostropales</taxon>
        <taxon>Graphidaceae</taxon>
        <taxon>Gomphilloideae</taxon>
        <taxon>Gomphillus</taxon>
    </lineage>
</organism>
<accession>A0A8H3FD92</accession>
<evidence type="ECO:0000256" key="1">
    <source>
        <dbReference type="SAM" id="MobiDB-lite"/>
    </source>
</evidence>
<feature type="region of interest" description="Disordered" evidence="1">
    <location>
        <begin position="653"/>
        <end position="790"/>
    </location>
</feature>
<protein>
    <recommendedName>
        <fullName evidence="2">DUF8035 domain-containing protein</fullName>
    </recommendedName>
</protein>
<feature type="compositionally biased region" description="Basic and acidic residues" evidence="1">
    <location>
        <begin position="475"/>
        <end position="504"/>
    </location>
</feature>
<feature type="compositionally biased region" description="Low complexity" evidence="1">
    <location>
        <begin position="758"/>
        <end position="769"/>
    </location>
</feature>
<feature type="compositionally biased region" description="Basic and acidic residues" evidence="1">
    <location>
        <begin position="513"/>
        <end position="528"/>
    </location>
</feature>
<dbReference type="InterPro" id="IPR058348">
    <property type="entry name" value="DUF8035"/>
</dbReference>
<feature type="domain" description="DUF8035" evidence="2">
    <location>
        <begin position="603"/>
        <end position="656"/>
    </location>
</feature>
<feature type="region of interest" description="Disordered" evidence="1">
    <location>
        <begin position="418"/>
        <end position="603"/>
    </location>
</feature>
<feature type="compositionally biased region" description="Basic and acidic residues" evidence="1">
    <location>
        <begin position="320"/>
        <end position="389"/>
    </location>
</feature>
<feature type="compositionally biased region" description="Basic and acidic residues" evidence="1">
    <location>
        <begin position="249"/>
        <end position="287"/>
    </location>
</feature>
<dbReference type="PANTHER" id="PTHR42081:SF1">
    <property type="entry name" value="ZINC FINGER PROTEIN DHHC DOMAIN CONTAINING PROTEIN"/>
    <property type="match status" value="1"/>
</dbReference>
<feature type="compositionally biased region" description="Basic and acidic residues" evidence="1">
    <location>
        <begin position="186"/>
        <end position="225"/>
    </location>
</feature>
<dbReference type="Pfam" id="PF26118">
    <property type="entry name" value="DUF8035"/>
    <property type="match status" value="1"/>
</dbReference>
<dbReference type="PANTHER" id="PTHR42081">
    <property type="entry name" value="ZINC FINGER PROTEIN DHHC DOMAIN CONTAINING PROTEIN"/>
    <property type="match status" value="1"/>
</dbReference>
<comment type="caution">
    <text evidence="3">The sequence shown here is derived from an EMBL/GenBank/DDBJ whole genome shotgun (WGS) entry which is preliminary data.</text>
</comment>
<evidence type="ECO:0000259" key="2">
    <source>
        <dbReference type="Pfam" id="PF26118"/>
    </source>
</evidence>
<feature type="compositionally biased region" description="Polar residues" evidence="1">
    <location>
        <begin position="37"/>
        <end position="48"/>
    </location>
</feature>
<feature type="compositionally biased region" description="Basic and acidic residues" evidence="1">
    <location>
        <begin position="671"/>
        <end position="692"/>
    </location>
</feature>
<evidence type="ECO:0000313" key="3">
    <source>
        <dbReference type="EMBL" id="CAF9921495.1"/>
    </source>
</evidence>
<sequence>MDPRYSGRLSPPRRYAAPGRNSTGRLDTDYESYYQPRGSNNSITSGPRTSAERIIPRTEPRLGIPSRSTNDDYYVAPRYPEGGRRPLSIITPAGSSSRYRPVISSAADLVSIPYSKSRGREDESFYIQPAASSHGRHFSMGSNDLGRYTSTRDRERERDRDRDLPMYRSSGPKHGEYLSPVVPTRAPREWDRDYEYSQRDQLHRDNVPRPRTRRISDLDSRDRPESASIVGIDDYRRQQGPPVTTRGLQKIEDDGTVQREYRYPRDEPRSRDTSLHRSSRDERDRVKSSRGMVTVHQDDGYSSSTDLRSRDKSHRHRRRESVNRDRNTDEDRRDEPAKKHHNTDHDERHHRSHRHRDEFEEHRGSRDNRDEGHERDDDRERSRRSDEPRKSKHGDRKLAEGAAISAAAAVGAGGLVAEGLKQRHERDGSEVESDTIKDRSRRHRHKEDPAKEKEGSGSNEGEEDRRERRRRRRREREERERRNRDEVEAPSDLRTEEQHDRDSRSSVVPLSNSEDHRGSRSDEAEPRNSRRHDRHRRDRGSSSDTESSSDAQRVRVVSPARDASRKPKSILRPPTQKFPEDPAPIREGVAPLKNSGKKGIPPDARWTRISRKLVNPEALELAQERYEETDDTVIVLRVLTKDEIEKYAFITQELRSRRAAQRSREEEEEAEGTRAIEDRPYVEESPSSEKPKQITTQAYSEHEKQEPQATSEAAVPPGEDEQDRPSLQKESSYQRFAPPGVQPQSNIPVYPPIPGRWTAPQSTTSSQSHTAHDPTYPSQGGGYKPASASG</sequence>
<evidence type="ECO:0000313" key="4">
    <source>
        <dbReference type="Proteomes" id="UP000664169"/>
    </source>
</evidence>
<dbReference type="Proteomes" id="UP000664169">
    <property type="component" value="Unassembled WGS sequence"/>
</dbReference>